<dbReference type="GO" id="GO:0046933">
    <property type="term" value="F:proton-transporting ATP synthase activity, rotational mechanism"/>
    <property type="evidence" value="ECO:0007669"/>
    <property type="project" value="TreeGrafter"/>
</dbReference>
<organism evidence="6 7">
    <name type="scientific">Pontivivens ytuae</name>
    <dbReference type="NCBI Taxonomy" id="2789856"/>
    <lineage>
        <taxon>Bacteria</taxon>
        <taxon>Pseudomonadati</taxon>
        <taxon>Pseudomonadota</taxon>
        <taxon>Alphaproteobacteria</taxon>
        <taxon>Rhodobacterales</taxon>
        <taxon>Paracoccaceae</taxon>
        <taxon>Pontivivens</taxon>
    </lineage>
</organism>
<dbReference type="InterPro" id="IPR050053">
    <property type="entry name" value="ATPase_alpha/beta_chains"/>
</dbReference>
<proteinExistence type="predicted"/>
<name>A0A7S9LPY6_9RHOB</name>
<evidence type="ECO:0000259" key="5">
    <source>
        <dbReference type="SMART" id="SM00382"/>
    </source>
</evidence>
<evidence type="ECO:0000256" key="3">
    <source>
        <dbReference type="ARBA" id="ARBA00022840"/>
    </source>
</evidence>
<keyword evidence="7" id="KW-1185">Reference proteome</keyword>
<keyword evidence="1" id="KW-0813">Transport</keyword>
<dbReference type="GO" id="GO:0005524">
    <property type="term" value="F:ATP binding"/>
    <property type="evidence" value="ECO:0007669"/>
    <property type="project" value="UniProtKB-KW"/>
</dbReference>
<gene>
    <name evidence="6" type="primary">fliI</name>
    <name evidence="6" type="ORF">I0K15_14925</name>
</gene>
<feature type="domain" description="AAA+ ATPase" evidence="5">
    <location>
        <begin position="151"/>
        <end position="334"/>
    </location>
</feature>
<evidence type="ECO:0000256" key="1">
    <source>
        <dbReference type="ARBA" id="ARBA00022448"/>
    </source>
</evidence>
<dbReference type="InterPro" id="IPR020003">
    <property type="entry name" value="ATPase_a/bsu_AS"/>
</dbReference>
<dbReference type="PANTHER" id="PTHR15184:SF9">
    <property type="entry name" value="SPI-1 TYPE 3 SECRETION SYSTEM ATPASE"/>
    <property type="match status" value="1"/>
</dbReference>
<dbReference type="PROSITE" id="PS00152">
    <property type="entry name" value="ATPASE_ALPHA_BETA"/>
    <property type="match status" value="1"/>
</dbReference>
<dbReference type="Proteomes" id="UP000594800">
    <property type="component" value="Chromosome"/>
</dbReference>
<dbReference type="RefSeq" id="WP_196102294.1">
    <property type="nucleotide sequence ID" value="NZ_CP064942.1"/>
</dbReference>
<dbReference type="KEGG" id="poz:I0K15_14925"/>
<dbReference type="EMBL" id="CP064942">
    <property type="protein sequence ID" value="QPH53083.1"/>
    <property type="molecule type" value="Genomic_DNA"/>
</dbReference>
<accession>A0A7S9LPY6</accession>
<dbReference type="SMART" id="SM00382">
    <property type="entry name" value="AAA"/>
    <property type="match status" value="1"/>
</dbReference>
<dbReference type="Gene3D" id="3.40.50.12240">
    <property type="match status" value="1"/>
</dbReference>
<dbReference type="Pfam" id="PF18269">
    <property type="entry name" value="T3SS_ATPase_C"/>
    <property type="match status" value="1"/>
</dbReference>
<evidence type="ECO:0000256" key="4">
    <source>
        <dbReference type="ARBA" id="ARBA00022967"/>
    </source>
</evidence>
<evidence type="ECO:0000313" key="6">
    <source>
        <dbReference type="EMBL" id="QPH53083.1"/>
    </source>
</evidence>
<protein>
    <submittedName>
        <fullName evidence="6">Flagellum-specific ATP synthase FliI</fullName>
    </submittedName>
</protein>
<keyword evidence="2" id="KW-0547">Nucleotide-binding</keyword>
<dbReference type="PANTHER" id="PTHR15184">
    <property type="entry name" value="ATP SYNTHASE"/>
    <property type="match status" value="1"/>
</dbReference>
<dbReference type="Pfam" id="PF00006">
    <property type="entry name" value="ATP-synt_ab"/>
    <property type="match status" value="1"/>
</dbReference>
<reference evidence="6 7" key="1">
    <citation type="submission" date="2020-11" db="EMBL/GenBank/DDBJ databases">
        <title>Description of Pontivivens ytuae sp. nov. isolated from deep sea sediment of Mariana Trench.</title>
        <authorList>
            <person name="Wang Z."/>
            <person name="Sun Q.-L."/>
            <person name="Xu X.-D."/>
            <person name="Tang Y.-Z."/>
            <person name="Zhang J."/>
        </authorList>
    </citation>
    <scope>NUCLEOTIDE SEQUENCE [LARGE SCALE GENOMIC DNA]</scope>
    <source>
        <strain evidence="6 7">MT2928</strain>
    </source>
</reference>
<evidence type="ECO:0000313" key="7">
    <source>
        <dbReference type="Proteomes" id="UP000594800"/>
    </source>
</evidence>
<dbReference type="InterPro" id="IPR040627">
    <property type="entry name" value="T3SS_ATPase_C"/>
</dbReference>
<dbReference type="AlphaFoldDB" id="A0A7S9LPY6"/>
<dbReference type="SUPFAM" id="SSF52540">
    <property type="entry name" value="P-loop containing nucleoside triphosphate hydrolases"/>
    <property type="match status" value="1"/>
</dbReference>
<evidence type="ECO:0000256" key="2">
    <source>
        <dbReference type="ARBA" id="ARBA00022741"/>
    </source>
</evidence>
<dbReference type="InterPro" id="IPR027417">
    <property type="entry name" value="P-loop_NTPase"/>
</dbReference>
<sequence length="431" mass="46001">MPISLADLTDQVRDTPRLVQFGRVLTVAAERITALGLDRTVELGTLVGWEGGRGEVVALEDGAAIISPHGNVAGLRPGMPLRPLPDPGRAPHDGWLGRVVDAFGQPLDGAPLAPGVPREDQGAPHPLSRRALGFRLDTGVPALDTMLPLVRGQRMGLFAGSGVGKSRLLLDLARNVQADVVIFALLGERGRDLKIMLDEGLAPVRDRSVAVVASSDRPALERRRALETALRAAEHFRDRGAHVLLLVDSLTRFAEAHREVALASGEAASLRGHPPSTPHRLASLVERMGPGIGSAGDITAVMTALVAGSDMEEPVADMVRGLLDGHIVLDRDIAERGRFPAIDVETSVSRALPDAATPEENILIREVRHLMARAAEVEPLRRAGLYEAGTDPERDRAVALSPVLDTFFGRRDLKSAESSFQALAAIVAKRS</sequence>
<keyword evidence="3" id="KW-0067">ATP-binding</keyword>
<dbReference type="InterPro" id="IPR000194">
    <property type="entry name" value="ATPase_F1/V1/A1_a/bsu_nucl-bd"/>
</dbReference>
<keyword evidence="4" id="KW-1278">Translocase</keyword>
<dbReference type="InterPro" id="IPR003593">
    <property type="entry name" value="AAA+_ATPase"/>
</dbReference>